<evidence type="ECO:0000259" key="2">
    <source>
        <dbReference type="SMART" id="SM01358"/>
    </source>
</evidence>
<dbReference type="SMART" id="SM01358">
    <property type="entry name" value="HBM"/>
    <property type="match status" value="1"/>
</dbReference>
<name>A0A358HRX2_9PROT</name>
<accession>A0A358HRX2</accession>
<proteinExistence type="predicted"/>
<keyword evidence="1" id="KW-0472">Membrane</keyword>
<evidence type="ECO:0000313" key="3">
    <source>
        <dbReference type="EMBL" id="HBU97732.1"/>
    </source>
</evidence>
<sequence>MKFLSRMRLIYQISLIGLSALTIFVIVGGVLFVADAQRQSAENSADSALQDRLLVDDIAKEFLNARRREKDFLLRLDEKYVTDHAETVAAVHDGLEQLSANPKLAPFETEIGSILTSFDAYADKFSKIVNLQRDIGLTEEGGLLGSLRSSVHDVEEALATYNADNLTVIMLMMRRHEKDFLARIDPKYVDSIDARLAEFGPALAATSSIPDDEKKKITGLMSSYVSDFKALAEKIL</sequence>
<dbReference type="EMBL" id="DOOG01000061">
    <property type="protein sequence ID" value="HBU97732.1"/>
    <property type="molecule type" value="Genomic_DNA"/>
</dbReference>
<evidence type="ECO:0000313" key="4">
    <source>
        <dbReference type="Proteomes" id="UP000264753"/>
    </source>
</evidence>
<comment type="caution">
    <text evidence="3">The sequence shown here is derived from an EMBL/GenBank/DDBJ whole genome shotgun (WGS) entry which is preliminary data.</text>
</comment>
<evidence type="ECO:0000256" key="1">
    <source>
        <dbReference type="SAM" id="Phobius"/>
    </source>
</evidence>
<protein>
    <submittedName>
        <fullName evidence="3">Methyl-accepting chemotaxis protein</fullName>
    </submittedName>
</protein>
<reference evidence="3 4" key="1">
    <citation type="journal article" date="2018" name="Nat. Biotechnol.">
        <title>A standardized bacterial taxonomy based on genome phylogeny substantially revises the tree of life.</title>
        <authorList>
            <person name="Parks D.H."/>
            <person name="Chuvochina M."/>
            <person name="Waite D.W."/>
            <person name="Rinke C."/>
            <person name="Skarshewski A."/>
            <person name="Chaumeil P.A."/>
            <person name="Hugenholtz P."/>
        </authorList>
    </citation>
    <scope>NUCLEOTIDE SEQUENCE [LARGE SCALE GENOMIC DNA]</scope>
    <source>
        <strain evidence="3">UBA8707</strain>
    </source>
</reference>
<dbReference type="AlphaFoldDB" id="A0A358HRX2"/>
<feature type="transmembrane region" description="Helical" evidence="1">
    <location>
        <begin position="9"/>
        <end position="34"/>
    </location>
</feature>
<organism evidence="3 4">
    <name type="scientific">Thalassospira lucentensis</name>
    <dbReference type="NCBI Taxonomy" id="168935"/>
    <lineage>
        <taxon>Bacteria</taxon>
        <taxon>Pseudomonadati</taxon>
        <taxon>Pseudomonadota</taxon>
        <taxon>Alphaproteobacteria</taxon>
        <taxon>Rhodospirillales</taxon>
        <taxon>Thalassospiraceae</taxon>
        <taxon>Thalassospira</taxon>
    </lineage>
</organism>
<keyword evidence="1" id="KW-0812">Transmembrane</keyword>
<dbReference type="InterPro" id="IPR032255">
    <property type="entry name" value="HBM"/>
</dbReference>
<gene>
    <name evidence="3" type="ORF">DEF21_07485</name>
</gene>
<feature type="non-terminal residue" evidence="3">
    <location>
        <position position="236"/>
    </location>
</feature>
<dbReference type="Proteomes" id="UP000264753">
    <property type="component" value="Unassembled WGS sequence"/>
</dbReference>
<feature type="domain" description="HBM" evidence="2">
    <location>
        <begin position="39"/>
        <end position="236"/>
    </location>
</feature>
<keyword evidence="1" id="KW-1133">Transmembrane helix</keyword>